<dbReference type="Gene3D" id="3.30.160.60">
    <property type="entry name" value="Classic Zinc Finger"/>
    <property type="match status" value="2"/>
</dbReference>
<evidence type="ECO:0000256" key="1">
    <source>
        <dbReference type="ARBA" id="ARBA00004123"/>
    </source>
</evidence>
<dbReference type="OrthoDB" id="6077919at2759"/>
<dbReference type="PROSITE" id="PS00028">
    <property type="entry name" value="ZINC_FINGER_C2H2_1"/>
    <property type="match status" value="2"/>
</dbReference>
<name>G0WH99_NAUDC</name>
<feature type="compositionally biased region" description="Low complexity" evidence="8">
    <location>
        <begin position="385"/>
        <end position="412"/>
    </location>
</feature>
<evidence type="ECO:0000256" key="8">
    <source>
        <dbReference type="SAM" id="MobiDB-lite"/>
    </source>
</evidence>
<feature type="compositionally biased region" description="Low complexity" evidence="8">
    <location>
        <begin position="743"/>
        <end position="753"/>
    </location>
</feature>
<feature type="region of interest" description="Disordered" evidence="8">
    <location>
        <begin position="1"/>
        <end position="29"/>
    </location>
</feature>
<dbReference type="InterPro" id="IPR036236">
    <property type="entry name" value="Znf_C2H2_sf"/>
</dbReference>
<dbReference type="OMA" id="KYWENLY"/>
<comment type="subcellular location">
    <subcellularLocation>
        <location evidence="1">Nucleus</location>
    </subcellularLocation>
</comment>
<dbReference type="GO" id="GO:0005634">
    <property type="term" value="C:nucleus"/>
    <property type="evidence" value="ECO:0007669"/>
    <property type="project" value="UniProtKB-SubCell"/>
</dbReference>
<dbReference type="HOGENOM" id="CLU_003977_1_0_1"/>
<gene>
    <name evidence="10" type="primary">NDAI0J02850</name>
    <name evidence="10" type="ordered locus">NDAI_0J02850</name>
</gene>
<feature type="region of interest" description="Disordered" evidence="8">
    <location>
        <begin position="507"/>
        <end position="529"/>
    </location>
</feature>
<dbReference type="Proteomes" id="UP000000689">
    <property type="component" value="Chromosome 10"/>
</dbReference>
<reference evidence="10 11" key="1">
    <citation type="journal article" date="2011" name="Proc. Natl. Acad. Sci. U.S.A.">
        <title>Evolutionary erosion of yeast sex chromosomes by mating-type switching accidents.</title>
        <authorList>
            <person name="Gordon J.L."/>
            <person name="Armisen D."/>
            <person name="Proux-Wera E."/>
            <person name="Oheigeartaigh S.S."/>
            <person name="Byrne K.P."/>
            <person name="Wolfe K.H."/>
        </authorList>
    </citation>
    <scope>NUCLEOTIDE SEQUENCE [LARGE SCALE GENOMIC DNA]</scope>
    <source>
        <strain evidence="11">ATCC 10597 / BCRC 20456 / CBS 421 / NBRC 0211 / NRRL Y-12639</strain>
    </source>
</reference>
<dbReference type="InterPro" id="IPR051059">
    <property type="entry name" value="VerF-like"/>
</dbReference>
<proteinExistence type="predicted"/>
<evidence type="ECO:0000256" key="7">
    <source>
        <dbReference type="PROSITE-ProRule" id="PRU00042"/>
    </source>
</evidence>
<feature type="compositionally biased region" description="Low complexity" evidence="8">
    <location>
        <begin position="224"/>
        <end position="234"/>
    </location>
</feature>
<dbReference type="CDD" id="cd12148">
    <property type="entry name" value="fungal_TF_MHR"/>
    <property type="match status" value="1"/>
</dbReference>
<dbReference type="GO" id="GO:0000785">
    <property type="term" value="C:chromatin"/>
    <property type="evidence" value="ECO:0007669"/>
    <property type="project" value="TreeGrafter"/>
</dbReference>
<dbReference type="PANTHER" id="PTHR40626:SF13">
    <property type="entry name" value="RESPIRATION FACTOR 2-RELATED"/>
    <property type="match status" value="1"/>
</dbReference>
<keyword evidence="4 7" id="KW-0863">Zinc-finger</keyword>
<feature type="region of interest" description="Disordered" evidence="8">
    <location>
        <begin position="722"/>
        <end position="797"/>
    </location>
</feature>
<dbReference type="GO" id="GO:0000978">
    <property type="term" value="F:RNA polymerase II cis-regulatory region sequence-specific DNA binding"/>
    <property type="evidence" value="ECO:0007669"/>
    <property type="project" value="InterPro"/>
</dbReference>
<feature type="domain" description="C2H2-type" evidence="9">
    <location>
        <begin position="73"/>
        <end position="97"/>
    </location>
</feature>
<evidence type="ECO:0000313" key="10">
    <source>
        <dbReference type="EMBL" id="CCD27177.1"/>
    </source>
</evidence>
<keyword evidence="2" id="KW-0479">Metal-binding</keyword>
<dbReference type="eggNOG" id="KOG1721">
    <property type="taxonomic scope" value="Eukaryota"/>
</dbReference>
<evidence type="ECO:0000256" key="3">
    <source>
        <dbReference type="ARBA" id="ARBA00022737"/>
    </source>
</evidence>
<feature type="compositionally biased region" description="Low complexity" evidence="8">
    <location>
        <begin position="512"/>
        <end position="522"/>
    </location>
</feature>
<dbReference type="PANTHER" id="PTHR40626">
    <property type="entry name" value="MIP31509P"/>
    <property type="match status" value="1"/>
</dbReference>
<dbReference type="RefSeq" id="XP_003672420.1">
    <property type="nucleotide sequence ID" value="XM_003672372.1"/>
</dbReference>
<dbReference type="GO" id="GO:0008270">
    <property type="term" value="F:zinc ion binding"/>
    <property type="evidence" value="ECO:0007669"/>
    <property type="project" value="UniProtKB-KW"/>
</dbReference>
<feature type="region of interest" description="Disordered" evidence="8">
    <location>
        <begin position="384"/>
        <end position="421"/>
    </location>
</feature>
<sequence length="1537" mass="174168">MTHAINSTSRTGPPTTTAVKGNNKQGIVPIPKKSRTIKTDKPRPFLCPTCTRGFVRLEHLKRHERSHTQEKPYLCIFCGRCFARRDLVLRHQTKLHSSILNNSKTYNSLVHQADQHDNYRHIIKIDGNKKTLLPTLQLDSMTNKSNEQLTNDIVNFIKLNNIDIKSKDKLLQDELENLLTTARENGLNLNLDLLLPQSLSVATTTIPSTDNIDPIPFPTKQDTSDTNSTNSSSSQIVTNKNNNTNRQRHASFSASSAFTYTRDIPNIDQFISSEQTAPTTNNYYSSSNTSSVSPFIPDNNNNNMLIDTIQTIDEEAPHQVGFSTPQLTTDQVIEKAVDAGILDYNNMDLPKNINGFKLNLFDDNNAREDDPLFEKQFSDLKIDFSNPPSTSSHSNSNSNSNSNLNLGLNSNLDPISTKDNNNGTDVFHQNILSPRNPYLFTSNMTPQLVSTSSSTNNTSNPPLLSPSSFLGRLPSLTDIMTMGVSTSNGFDNNNPHIPRVRINNTYYKDDSNNNNNNNNNNNTLDTVPLHISHSNSTVNMTQFNYNNVINVPPQLPQSSESSSHTSSSASSMIANTKNTDNFDLSLNYIPKDLRYESDQWLNKYLDQNHKFDSTIKFRNINDVGFYNFNDNDNASTTSNSSSDHHSSSHSYHLNVNNNDDNPSPRNIDTMNLMDGSVSSSFENNKPVASSFSSSCATSNSPEHIDNNISDVIIKHSNPLLSLTNTTSKQKSARSRRNSVFKPSNSNSSSTTNSIVGLHSNMNMTPLKSSDAHSQKKAHSNNSKRDEKKRRKSSVSNSLSTLFNSRQLDLLQNELLELQAASVNELGNDTTTVNMDDMTTTATIPPSTNNIIIPNHQELVQQSNNINTTNDIAVSMTKEFINNLSSTTFSLNSINPNEQQQETSTSLPLQIETEIQNEISQTKQLSFPLTKFSSRSHSSSISSLHQIHDLQFFNEEIRQLIIITNNLQTDSFPTVTELNNYITLYQKWFHKYFPFIHLFSIKQNVQEHIPLLLSMTMIGALFAFHSSHSKFLSIISTVYVKNIVEVTHKNKPVPLWVIQTLLLLTFMGIFTDDLNVIKNMDSQLITLIQLIKENKINLPMETIPDYKLPSFNMLSSDQLFDYFILAQSRIRVCHTTLLLSNFFASLIGIECCFHSIDLHCGLPCQYEILFSKQMIDSNEWLSIINSFGMKLESNFDLIQLSNGFSHYNDCLIYLTDGNQFFYSNSKISLLTSLSLIMSIHEKLFMNYKNNRQDDMEIDSMIKYWENLYLKNSGIITPNSTNMPIIKDHPTIRLIIPLYILVKIRKCLDLSHVMNRVWLQDWDKMNLILEELSYDWNKLTMATNYSILMLDSWVTILKVAKTGSRTNFRTPIFTTTCLFITAFTIAEYLKKFENWALDDNGMAQKSSLSQQDKNLWIKIEKTLENVQKNVLPQHDSMKSYLEFLKLQSTQHHENSFNINPLSDAMINKYMGPNSTKEMNMYIINKAKLSSRCLYLGVRILGDVPIWPIALSFAHALQSRAIFNVLNRKPSFQSDQNIVN</sequence>
<feature type="compositionally biased region" description="Polar residues" evidence="8">
    <location>
        <begin position="235"/>
        <end position="245"/>
    </location>
</feature>
<keyword evidence="3" id="KW-0677">Repeat</keyword>
<dbReference type="InterPro" id="IPR013087">
    <property type="entry name" value="Znf_C2H2_type"/>
</dbReference>
<evidence type="ECO:0000259" key="9">
    <source>
        <dbReference type="PROSITE" id="PS50157"/>
    </source>
</evidence>
<feature type="compositionally biased region" description="Polar residues" evidence="8">
    <location>
        <begin position="1"/>
        <end position="25"/>
    </location>
</feature>
<feature type="compositionally biased region" description="Low complexity" evidence="8">
    <location>
        <begin position="558"/>
        <end position="571"/>
    </location>
</feature>
<evidence type="ECO:0000256" key="2">
    <source>
        <dbReference type="ARBA" id="ARBA00022723"/>
    </source>
</evidence>
<dbReference type="SUPFAM" id="SSF57667">
    <property type="entry name" value="beta-beta-alpha zinc fingers"/>
    <property type="match status" value="1"/>
</dbReference>
<evidence type="ECO:0000313" key="11">
    <source>
        <dbReference type="Proteomes" id="UP000000689"/>
    </source>
</evidence>
<dbReference type="SMART" id="SM00355">
    <property type="entry name" value="ZnF_C2H2"/>
    <property type="match status" value="2"/>
</dbReference>
<dbReference type="PROSITE" id="PS50157">
    <property type="entry name" value="ZINC_FINGER_C2H2_2"/>
    <property type="match status" value="2"/>
</dbReference>
<dbReference type="GO" id="GO:0000981">
    <property type="term" value="F:DNA-binding transcription factor activity, RNA polymerase II-specific"/>
    <property type="evidence" value="ECO:0007669"/>
    <property type="project" value="InterPro"/>
</dbReference>
<evidence type="ECO:0000256" key="6">
    <source>
        <dbReference type="ARBA" id="ARBA00023242"/>
    </source>
</evidence>
<dbReference type="FunFam" id="3.30.160.60:FF:002058">
    <property type="entry name" value="YML081W-like protein"/>
    <property type="match status" value="1"/>
</dbReference>
<organism evidence="10 11">
    <name type="scientific">Naumovozyma dairenensis (strain ATCC 10597 / BCRC 20456 / CBS 421 / NBRC 0211 / NRRL Y-12639)</name>
    <name type="common">Saccharomyces dairenensis</name>
    <dbReference type="NCBI Taxonomy" id="1071378"/>
    <lineage>
        <taxon>Eukaryota</taxon>
        <taxon>Fungi</taxon>
        <taxon>Dikarya</taxon>
        <taxon>Ascomycota</taxon>
        <taxon>Saccharomycotina</taxon>
        <taxon>Saccharomycetes</taxon>
        <taxon>Saccharomycetales</taxon>
        <taxon>Saccharomycetaceae</taxon>
        <taxon>Naumovozyma</taxon>
    </lineage>
</organism>
<protein>
    <recommendedName>
        <fullName evidence="9">C2H2-type domain-containing protein</fullName>
    </recommendedName>
</protein>
<keyword evidence="5" id="KW-0862">Zinc</keyword>
<evidence type="ECO:0000256" key="5">
    <source>
        <dbReference type="ARBA" id="ARBA00022833"/>
    </source>
</evidence>
<feature type="compositionally biased region" description="Polar residues" evidence="8">
    <location>
        <begin position="659"/>
        <end position="669"/>
    </location>
</feature>
<dbReference type="EMBL" id="HE580276">
    <property type="protein sequence ID" value="CCD27177.1"/>
    <property type="molecule type" value="Genomic_DNA"/>
</dbReference>
<keyword evidence="11" id="KW-1185">Reference proteome</keyword>
<dbReference type="GeneID" id="11494592"/>
<evidence type="ECO:0000256" key="4">
    <source>
        <dbReference type="ARBA" id="ARBA00022771"/>
    </source>
</evidence>
<feature type="compositionally biased region" description="Low complexity" evidence="8">
    <location>
        <begin position="648"/>
        <end position="658"/>
    </location>
</feature>
<feature type="domain" description="C2H2-type" evidence="9">
    <location>
        <begin position="45"/>
        <end position="72"/>
    </location>
</feature>
<feature type="region of interest" description="Disordered" evidence="8">
    <location>
        <begin position="551"/>
        <end position="572"/>
    </location>
</feature>
<feature type="region of interest" description="Disordered" evidence="8">
    <location>
        <begin position="205"/>
        <end position="251"/>
    </location>
</feature>
<feature type="region of interest" description="Disordered" evidence="8">
    <location>
        <begin position="635"/>
        <end position="683"/>
    </location>
</feature>
<keyword evidence="6" id="KW-0539">Nucleus</keyword>
<accession>G0WH99</accession>
<dbReference type="KEGG" id="ndi:NDAI_0J02850"/>